<dbReference type="InterPro" id="IPR016035">
    <property type="entry name" value="Acyl_Trfase/lysoPLipase"/>
</dbReference>
<dbReference type="InterPro" id="IPR019734">
    <property type="entry name" value="TPR_rpt"/>
</dbReference>
<dbReference type="Gene3D" id="3.40.50.300">
    <property type="entry name" value="P-loop containing nucleotide triphosphate hydrolases"/>
    <property type="match status" value="1"/>
</dbReference>
<dbReference type="PANTHER" id="PTHR46082:SF6">
    <property type="entry name" value="AAA+ ATPASE DOMAIN-CONTAINING PROTEIN-RELATED"/>
    <property type="match status" value="1"/>
</dbReference>
<dbReference type="CDD" id="cd07216">
    <property type="entry name" value="Pat17_PNPLA8_PNPLA9_like3"/>
    <property type="match status" value="1"/>
</dbReference>
<keyword evidence="2" id="KW-0378">Hydrolase</keyword>
<dbReference type="EMBL" id="JAPQKN010000006">
    <property type="protein sequence ID" value="KAJ5157873.1"/>
    <property type="molecule type" value="Genomic_DNA"/>
</dbReference>
<reference evidence="4" key="1">
    <citation type="submission" date="2022-11" db="EMBL/GenBank/DDBJ databases">
        <authorList>
            <person name="Petersen C."/>
        </authorList>
    </citation>
    <scope>NUCLEOTIDE SEQUENCE</scope>
    <source>
        <strain evidence="4">IBT 26290</strain>
    </source>
</reference>
<dbReference type="PANTHER" id="PTHR46082">
    <property type="entry name" value="ATP/GTP-BINDING PROTEIN-RELATED"/>
    <property type="match status" value="1"/>
</dbReference>
<dbReference type="SUPFAM" id="SSF52151">
    <property type="entry name" value="FabD/lysophospholipase-like"/>
    <property type="match status" value="1"/>
</dbReference>
<feature type="active site" description="Nucleophile" evidence="2">
    <location>
        <position position="65"/>
    </location>
</feature>
<dbReference type="Pfam" id="PF13424">
    <property type="entry name" value="TPR_12"/>
    <property type="match status" value="3"/>
</dbReference>
<evidence type="ECO:0000313" key="5">
    <source>
        <dbReference type="Proteomes" id="UP001149163"/>
    </source>
</evidence>
<name>A0A9W9LJ24_9EURO</name>
<sequence>MTNDSAGPNPIDANGLCLLSLDGGGVRGLSTLYILQRIMLQLSLERDDGIVLKPCDVFDLIGGTSTGGLIAIMLGRLEMGIDECILAYTQLMSSVFGEKLNNIPVDWSGNIRGRYDSQRLKAAIEHVIEKAGAAPGDLMDDGTQRRCRTFVCTTAKDTLQVTRLRSYPAPNKDTLPATICEAALATSAATGCFESVTIGHRQFVDGAFGANNPVEEVEEEAADIWCTTSRDLKPLVKCFLSVGTGCHHRTPIDDNIFKFSKTLVTLAIKPESTQRRFMARWSNELKEKRIFRFDVDQGLQDVHMTEYEKRSLIESVTHDYLHNATQKGRIRDCILNLAGKEGKTNVEFDLIMQEYEARVLRMHVLKNLHSVKNPFLLNKAPCWAVPFERNPRFVDREELLGKLKRRLFAQGQSQRIGIFGLGGVGKTQIVLELAYRTKEMYSDCAVMWLPAVDVEALQQAYLEVARQLRIDHFDPDKEDVKGVVQRHLSQPHSGRWLLIIDNADDIDMWTDGGPNSISIGLRSFLPKSDQGVIIFTTRSTRVAQYLASANTIEIPEMDETKALELLTNSLMNKNLLQDTDSTRKLLERLTYLPLAIVQAASFVNENNTDIASYVRLLDGQGQEAIDLLSEEFEDEGRYKSIRNPIATTWLTSFMQIRQKEPLAADCLAFMACINAKDIPVCLLPVPEGVERTKAIGILSSYSFIHTSQAGSRVEMHRLVHLATRNWLRSANSLQQWQARSLIIVNEHFPFPDVVKRYEWRAAIPHALQVLQSTPTEPSTGERAHLTHIVASCHALDGRYKDAEELFLQSAECSEKMFGPDDWRTLRNRSSLAYAYQTMGHLQKSIQMFEEVLEAHQRIGGLDNPAGMDAMAKLASAYRLSGNLPRAEELGNRVVKYYLNVLGSESRCTLEAIFNMTLIYYAQGRLSDAEKLAQQSLFIMRKSLDPDNPLTISAITCLADIYMQRGRLREAEELYTEGLERGRRINGPAHPITIRDLHQLAMSAKLQGRHSEALALMTECCQLKEQVLGTDHFQTVQSFVLIESWTTTKSLTSRMRSRFSSMERSAVMLTRRQQYPRVEVLGGLYKARRQPKDDSLIREIKKAISDDHVSKHMLSD</sequence>
<protein>
    <recommendedName>
        <fullName evidence="3">PNPLA domain-containing protein</fullName>
    </recommendedName>
</protein>
<dbReference type="RefSeq" id="XP_056540862.1">
    <property type="nucleotide sequence ID" value="XM_056691097.1"/>
</dbReference>
<evidence type="ECO:0000256" key="2">
    <source>
        <dbReference type="PROSITE-ProRule" id="PRU01161"/>
    </source>
</evidence>
<feature type="short sequence motif" description="DGA/G" evidence="2">
    <location>
        <begin position="205"/>
        <end position="207"/>
    </location>
</feature>
<dbReference type="InterPro" id="IPR002182">
    <property type="entry name" value="NB-ARC"/>
</dbReference>
<dbReference type="Proteomes" id="UP001149163">
    <property type="component" value="Unassembled WGS sequence"/>
</dbReference>
<proteinExistence type="predicted"/>
<evidence type="ECO:0000256" key="1">
    <source>
        <dbReference type="ARBA" id="ARBA00023098"/>
    </source>
</evidence>
<gene>
    <name evidence="4" type="ORF">N7482_008973</name>
</gene>
<reference evidence="4" key="2">
    <citation type="journal article" date="2023" name="IMA Fungus">
        <title>Comparative genomic study of the Penicillium genus elucidates a diverse pangenome and 15 lateral gene transfer events.</title>
        <authorList>
            <person name="Petersen C."/>
            <person name="Sorensen T."/>
            <person name="Nielsen M.R."/>
            <person name="Sondergaard T.E."/>
            <person name="Sorensen J.L."/>
            <person name="Fitzpatrick D.A."/>
            <person name="Frisvad J.C."/>
            <person name="Nielsen K.L."/>
        </authorList>
    </citation>
    <scope>NUCLEOTIDE SEQUENCE</scope>
    <source>
        <strain evidence="4">IBT 26290</strain>
    </source>
</reference>
<dbReference type="GO" id="GO:0016042">
    <property type="term" value="P:lipid catabolic process"/>
    <property type="evidence" value="ECO:0007669"/>
    <property type="project" value="UniProtKB-UniRule"/>
</dbReference>
<dbReference type="SUPFAM" id="SSF48452">
    <property type="entry name" value="TPR-like"/>
    <property type="match status" value="2"/>
</dbReference>
<dbReference type="SUPFAM" id="SSF52540">
    <property type="entry name" value="P-loop containing nucleoside triphosphate hydrolases"/>
    <property type="match status" value="1"/>
</dbReference>
<accession>A0A9W9LJ24</accession>
<feature type="short sequence motif" description="GXSXG" evidence="2">
    <location>
        <begin position="63"/>
        <end position="67"/>
    </location>
</feature>
<feature type="domain" description="PNPLA" evidence="3">
    <location>
        <begin position="19"/>
        <end position="218"/>
    </location>
</feature>
<dbReference type="Gene3D" id="3.40.1090.10">
    <property type="entry name" value="Cytosolic phospholipase A2 catalytic domain"/>
    <property type="match status" value="1"/>
</dbReference>
<organism evidence="4 5">
    <name type="scientific">Penicillium canariense</name>
    <dbReference type="NCBI Taxonomy" id="189055"/>
    <lineage>
        <taxon>Eukaryota</taxon>
        <taxon>Fungi</taxon>
        <taxon>Dikarya</taxon>
        <taxon>Ascomycota</taxon>
        <taxon>Pezizomycotina</taxon>
        <taxon>Eurotiomycetes</taxon>
        <taxon>Eurotiomycetidae</taxon>
        <taxon>Eurotiales</taxon>
        <taxon>Aspergillaceae</taxon>
        <taxon>Penicillium</taxon>
    </lineage>
</organism>
<comment type="caution">
    <text evidence="4">The sequence shown here is derived from an EMBL/GenBank/DDBJ whole genome shotgun (WGS) entry which is preliminary data.</text>
</comment>
<dbReference type="GO" id="GO:0016787">
    <property type="term" value="F:hydrolase activity"/>
    <property type="evidence" value="ECO:0007669"/>
    <property type="project" value="UniProtKB-UniRule"/>
</dbReference>
<feature type="short sequence motif" description="GXGXXG" evidence="2">
    <location>
        <begin position="23"/>
        <end position="28"/>
    </location>
</feature>
<dbReference type="InterPro" id="IPR027417">
    <property type="entry name" value="P-loop_NTPase"/>
</dbReference>
<dbReference type="GO" id="GO:0043531">
    <property type="term" value="F:ADP binding"/>
    <property type="evidence" value="ECO:0007669"/>
    <property type="project" value="InterPro"/>
</dbReference>
<dbReference type="Pfam" id="PF00931">
    <property type="entry name" value="NB-ARC"/>
    <property type="match status" value="1"/>
</dbReference>
<dbReference type="InterPro" id="IPR053137">
    <property type="entry name" value="NLR-like"/>
</dbReference>
<dbReference type="GO" id="GO:0046486">
    <property type="term" value="P:glycerolipid metabolic process"/>
    <property type="evidence" value="ECO:0007669"/>
    <property type="project" value="UniProtKB-ARBA"/>
</dbReference>
<dbReference type="Gene3D" id="1.25.40.10">
    <property type="entry name" value="Tetratricopeptide repeat domain"/>
    <property type="match status" value="2"/>
</dbReference>
<dbReference type="Pfam" id="PF01734">
    <property type="entry name" value="Patatin"/>
    <property type="match status" value="1"/>
</dbReference>
<dbReference type="SMART" id="SM00028">
    <property type="entry name" value="TPR"/>
    <property type="match status" value="6"/>
</dbReference>
<dbReference type="PROSITE" id="PS51635">
    <property type="entry name" value="PNPLA"/>
    <property type="match status" value="1"/>
</dbReference>
<evidence type="ECO:0000259" key="3">
    <source>
        <dbReference type="PROSITE" id="PS51635"/>
    </source>
</evidence>
<dbReference type="OrthoDB" id="1577640at2759"/>
<keyword evidence="5" id="KW-1185">Reference proteome</keyword>
<dbReference type="AlphaFoldDB" id="A0A9W9LJ24"/>
<dbReference type="InterPro" id="IPR002641">
    <property type="entry name" value="PNPLA_dom"/>
</dbReference>
<keyword evidence="2" id="KW-0442">Lipid degradation</keyword>
<dbReference type="GeneID" id="81430273"/>
<evidence type="ECO:0000313" key="4">
    <source>
        <dbReference type="EMBL" id="KAJ5157873.1"/>
    </source>
</evidence>
<feature type="active site" description="Proton acceptor" evidence="2">
    <location>
        <position position="205"/>
    </location>
</feature>
<keyword evidence="1 2" id="KW-0443">Lipid metabolism</keyword>
<dbReference type="InterPro" id="IPR011990">
    <property type="entry name" value="TPR-like_helical_dom_sf"/>
</dbReference>